<protein>
    <submittedName>
        <fullName evidence="2">Uncharacterized protein</fullName>
    </submittedName>
</protein>
<evidence type="ECO:0000313" key="3">
    <source>
        <dbReference type="Proteomes" id="UP000346198"/>
    </source>
</evidence>
<feature type="signal peptide" evidence="1">
    <location>
        <begin position="1"/>
        <end position="19"/>
    </location>
</feature>
<name>A0A6C2UM37_9BACT</name>
<proteinExistence type="predicted"/>
<reference evidence="2 3" key="1">
    <citation type="submission" date="2019-04" db="EMBL/GenBank/DDBJ databases">
        <authorList>
            <person name="Van Vliet M D."/>
        </authorList>
    </citation>
    <scope>NUCLEOTIDE SEQUENCE [LARGE SCALE GENOMIC DNA]</scope>
    <source>
        <strain evidence="2 3">F21</strain>
    </source>
</reference>
<keyword evidence="3" id="KW-1185">Reference proteome</keyword>
<evidence type="ECO:0000313" key="2">
    <source>
        <dbReference type="EMBL" id="VGO20176.1"/>
    </source>
</evidence>
<gene>
    <name evidence="2" type="ORF">SCARR_02237</name>
</gene>
<feature type="chain" id="PRO_5025417791" evidence="1">
    <location>
        <begin position="20"/>
        <end position="265"/>
    </location>
</feature>
<dbReference type="Proteomes" id="UP000346198">
    <property type="component" value="Unassembled WGS sequence"/>
</dbReference>
<dbReference type="AlphaFoldDB" id="A0A6C2UM37"/>
<sequence length="265" mass="28769">MKKTMTAVAVLGIAVSVIAVEPSKFGGSISVYDVKIKGNSLKLKSAKKNVLINDQKLKADKYAEDSDSLSGVIISYQGANSFLTVDEKAWEQGYAELTFGIDDVIAPEEVLETGAAKLSVEGVASNGYDVVSQKGRSAEYFHVELESMEFWGNLLTRYKVELKEQKGVVAEKISMNASGSGDGEIRVYRDEEETKWEWFGAVGKGVKVKYNSKVSDEWSAKYDNALSVSNEAYAVAVVNALVNSQINEKTGGNDAAFKLDYAPEG</sequence>
<dbReference type="RefSeq" id="WP_136061617.1">
    <property type="nucleotide sequence ID" value="NZ_CAAHFH010000001.1"/>
</dbReference>
<evidence type="ECO:0000256" key="1">
    <source>
        <dbReference type="SAM" id="SignalP"/>
    </source>
</evidence>
<accession>A0A6C2UM37</accession>
<keyword evidence="1" id="KW-0732">Signal</keyword>
<dbReference type="EMBL" id="CAAHFH010000001">
    <property type="protein sequence ID" value="VGO20176.1"/>
    <property type="molecule type" value="Genomic_DNA"/>
</dbReference>
<organism evidence="2 3">
    <name type="scientific">Pontiella sulfatireligans</name>
    <dbReference type="NCBI Taxonomy" id="2750658"/>
    <lineage>
        <taxon>Bacteria</taxon>
        <taxon>Pseudomonadati</taxon>
        <taxon>Kiritimatiellota</taxon>
        <taxon>Kiritimatiellia</taxon>
        <taxon>Kiritimatiellales</taxon>
        <taxon>Pontiellaceae</taxon>
        <taxon>Pontiella</taxon>
    </lineage>
</organism>